<name>A0A891LX59_FOWPV</name>
<organismHost>
    <name type="scientific">Vertebrata</name>
    <name type="common">vertebrates</name>
    <dbReference type="NCBI Taxonomy" id="7742"/>
</organismHost>
<dbReference type="Proteomes" id="UP000627101">
    <property type="component" value="Segment"/>
</dbReference>
<accession>A0A891LX59</accession>
<dbReference type="EMBL" id="MW142017">
    <property type="protein sequence ID" value="QRM13586.1"/>
    <property type="molecule type" value="Genomic_DNA"/>
</dbReference>
<proteinExistence type="predicted"/>
<reference evidence="1" key="1">
    <citation type="journal article" date="2021" name="Arch. Virol.">
        <title>Characterisation of an Australian fowlpox virus carrying a near-full-length provirus of reticuloendotheliosis virus.</title>
        <authorList>
            <person name="Sarker S."/>
            <person name="Athukorala A."/>
            <person name="Bowden T.R."/>
            <person name="Boyle D.B."/>
        </authorList>
    </citation>
    <scope>NUCLEOTIDE SEQUENCE</scope>
    <source>
        <strain evidence="1">FWPV-S</strain>
    </source>
</reference>
<protein>
    <submittedName>
        <fullName evidence="1">Rifampicin resistance protein</fullName>
    </submittedName>
</protein>
<organism evidence="1">
    <name type="scientific">Fowlpox virus</name>
    <name type="common">FPV</name>
    <dbReference type="NCBI Taxonomy" id="10261"/>
    <lineage>
        <taxon>Viruses</taxon>
        <taxon>Varidnaviria</taxon>
        <taxon>Bamfordvirae</taxon>
        <taxon>Nucleocytoviricota</taxon>
        <taxon>Pokkesviricetes</taxon>
        <taxon>Chitovirales</taxon>
        <taxon>Poxviridae</taxon>
        <taxon>Chordopoxvirinae</taxon>
        <taxon>Avipoxvirus</taxon>
        <taxon>Avipoxvirus fowlpox</taxon>
    </lineage>
</organism>
<sequence>MITSNTSSGFSYSSNGRRDILGSSRKAITLFIMLAKESLQILEQNTPI</sequence>
<evidence type="ECO:0000313" key="1">
    <source>
        <dbReference type="EMBL" id="QRM13586.1"/>
    </source>
</evidence>